<dbReference type="CDD" id="cd04179">
    <property type="entry name" value="DPM_DPG-synthase_like"/>
    <property type="match status" value="1"/>
</dbReference>
<feature type="domain" description="Glycosyltransferase 2-like" evidence="1">
    <location>
        <begin position="9"/>
        <end position="163"/>
    </location>
</feature>
<accession>A0A7U5TRA1</accession>
<reference evidence="2 3" key="1">
    <citation type="journal article" date="2018" name="MBio">
        <title>Genomic Analysis of Hospital Plumbing Reveals Diverse Reservoir of Bacterial Plasmids Conferring Carbapenem Resistance.</title>
        <authorList>
            <consortium name="NISC Comparative Sequencing Program"/>
            <person name="Weingarten R.A."/>
            <person name="Johnson R.C."/>
            <person name="Conlan S."/>
            <person name="Ramsburg A.M."/>
            <person name="Dekker J.P."/>
            <person name="Lau A.F."/>
            <person name="Khil P."/>
            <person name="Odom R.T."/>
            <person name="Deming C."/>
            <person name="Park M."/>
            <person name="Thomas P.J."/>
            <person name="Henderson D.K."/>
            <person name="Palmore T.N."/>
            <person name="Segre J.A."/>
            <person name="Frank K.M."/>
        </authorList>
    </citation>
    <scope>NUCLEOTIDE SEQUENCE [LARGE SCALE GENOMIC DNA]</scope>
    <source>
        <strain evidence="2 3">ECONIH4</strain>
    </source>
</reference>
<dbReference type="AlphaFoldDB" id="A0A7U5TRA1"/>
<gene>
    <name evidence="2" type="ORF">C3F40_27635</name>
</gene>
<evidence type="ECO:0000313" key="2">
    <source>
        <dbReference type="EMBL" id="AUY05186.1"/>
    </source>
</evidence>
<dbReference type="PANTHER" id="PTHR48090:SF7">
    <property type="entry name" value="RFBJ PROTEIN"/>
    <property type="match status" value="1"/>
</dbReference>
<protein>
    <submittedName>
        <fullName evidence="2">Protein rfbJ</fullName>
    </submittedName>
</protein>
<evidence type="ECO:0000259" key="1">
    <source>
        <dbReference type="Pfam" id="PF00535"/>
    </source>
</evidence>
<sequence length="308" mass="34670">MYHSFNIAVIIPCYNEQKAIAKVINDFKTNIPTASIYVFDNNSTDSTAQVAEDAGATVHSVPLKGKGNVVRRMFSDVDADIYLMVDGDDTYDASSAPEMINHLIKNQLDMVVGCRQENGDQNTYRKGHRWGNKLLTGTVQTIFKGNFTDMLSGYRVFSRRYVKSFPCLSRGFEIETELTIHALELRMKYGEVNTKYGERPEGSVSKLSTWSDGFKILKTIIKLYSLERPLYFFSIIGVLLAALSIILGLPIIVDYIDTGLVRRFPTAFLTASIMLSSIMAFVCGIILHSNTTTRREMKALFYLSEKKL</sequence>
<dbReference type="InterPro" id="IPR050256">
    <property type="entry name" value="Glycosyltransferase_2"/>
</dbReference>
<proteinExistence type="predicted"/>
<name>A0A7U5TRA1_ECOLX</name>
<organism evidence="2 3">
    <name type="scientific">Escherichia coli</name>
    <dbReference type="NCBI Taxonomy" id="562"/>
    <lineage>
        <taxon>Bacteria</taxon>
        <taxon>Pseudomonadati</taxon>
        <taxon>Pseudomonadota</taxon>
        <taxon>Gammaproteobacteria</taxon>
        <taxon>Enterobacterales</taxon>
        <taxon>Enterobacteriaceae</taxon>
        <taxon>Escherichia</taxon>
    </lineage>
</organism>
<dbReference type="InterPro" id="IPR029044">
    <property type="entry name" value="Nucleotide-diphossugar_trans"/>
</dbReference>
<evidence type="ECO:0000313" key="3">
    <source>
        <dbReference type="Proteomes" id="UP000239554"/>
    </source>
</evidence>
<dbReference type="Gene3D" id="3.90.550.10">
    <property type="entry name" value="Spore Coat Polysaccharide Biosynthesis Protein SpsA, Chain A"/>
    <property type="match status" value="1"/>
</dbReference>
<dbReference type="SUPFAM" id="SSF53448">
    <property type="entry name" value="Nucleotide-diphospho-sugar transferases"/>
    <property type="match status" value="1"/>
</dbReference>
<dbReference type="Proteomes" id="UP000239554">
    <property type="component" value="Chromosome"/>
</dbReference>
<dbReference type="RefSeq" id="WP_097767169.1">
    <property type="nucleotide sequence ID" value="NZ_BFQY01000008.1"/>
</dbReference>
<dbReference type="InterPro" id="IPR001173">
    <property type="entry name" value="Glyco_trans_2-like"/>
</dbReference>
<dbReference type="PANTHER" id="PTHR48090">
    <property type="entry name" value="UNDECAPRENYL-PHOSPHATE 4-DEOXY-4-FORMAMIDO-L-ARABINOSE TRANSFERASE-RELATED"/>
    <property type="match status" value="1"/>
</dbReference>
<dbReference type="Pfam" id="PF00535">
    <property type="entry name" value="Glycos_transf_2"/>
    <property type="match status" value="1"/>
</dbReference>
<dbReference type="EMBL" id="CP026399">
    <property type="protein sequence ID" value="AUY05186.1"/>
    <property type="molecule type" value="Genomic_DNA"/>
</dbReference>